<comment type="similarity">
    <text evidence="6">Belongs to the archaeal Rpo11/eukaryotic RPB11/RPC19 RNA polymerase subunit family.</text>
</comment>
<dbReference type="OrthoDB" id="510325at2759"/>
<keyword evidence="3" id="KW-0240">DNA-directed RNA polymerase</keyword>
<dbReference type="GO" id="GO:0055029">
    <property type="term" value="C:nuclear DNA-directed RNA polymerase complex"/>
    <property type="evidence" value="ECO:0007669"/>
    <property type="project" value="UniProtKB-ARBA"/>
</dbReference>
<dbReference type="Pfam" id="PF13656">
    <property type="entry name" value="RNA_pol_L_2"/>
    <property type="match status" value="1"/>
</dbReference>
<dbReference type="CDD" id="cd07029">
    <property type="entry name" value="RNAP_I_III_AC19"/>
    <property type="match status" value="1"/>
</dbReference>
<keyword evidence="4" id="KW-0804">Transcription</keyword>
<dbReference type="GO" id="GO:0003899">
    <property type="term" value="F:DNA-directed RNA polymerase activity"/>
    <property type="evidence" value="ECO:0007669"/>
    <property type="project" value="InterPro"/>
</dbReference>
<dbReference type="GO" id="GO:0006362">
    <property type="term" value="P:transcription elongation by RNA polymerase I"/>
    <property type="evidence" value="ECO:0007669"/>
    <property type="project" value="TreeGrafter"/>
</dbReference>
<keyword evidence="5" id="KW-0539">Nucleus</keyword>
<evidence type="ECO:0000313" key="9">
    <source>
        <dbReference type="EMBL" id="KAG4416439.1"/>
    </source>
</evidence>
<dbReference type="PANTHER" id="PTHR13946:SF28">
    <property type="entry name" value="DNA-DIRECTED RNA POLYMERASES I AND III SUBUNIT RPAC2"/>
    <property type="match status" value="1"/>
</dbReference>
<dbReference type="GO" id="GO:0005666">
    <property type="term" value="C:RNA polymerase III complex"/>
    <property type="evidence" value="ECO:0007669"/>
    <property type="project" value="TreeGrafter"/>
</dbReference>
<dbReference type="InterPro" id="IPR009025">
    <property type="entry name" value="RBP11-like_dimer"/>
</dbReference>
<gene>
    <name evidence="9" type="ORF">IFR04_010417</name>
</gene>
<dbReference type="GO" id="GO:0003677">
    <property type="term" value="F:DNA binding"/>
    <property type="evidence" value="ECO:0007669"/>
    <property type="project" value="InterPro"/>
</dbReference>
<dbReference type="EMBL" id="JAFJYH010000186">
    <property type="protein sequence ID" value="KAG4416439.1"/>
    <property type="molecule type" value="Genomic_DNA"/>
</dbReference>
<reference evidence="9" key="1">
    <citation type="submission" date="2021-02" db="EMBL/GenBank/DDBJ databases">
        <title>Genome sequence Cadophora malorum strain M34.</title>
        <authorList>
            <person name="Stefanovic E."/>
            <person name="Vu D."/>
            <person name="Scully C."/>
            <person name="Dijksterhuis J."/>
            <person name="Roader J."/>
            <person name="Houbraken J."/>
        </authorList>
    </citation>
    <scope>NUCLEOTIDE SEQUENCE</scope>
    <source>
        <strain evidence="9">M34</strain>
    </source>
</reference>
<name>A0A8H7TAS3_9HELO</name>
<dbReference type="GO" id="GO:0005736">
    <property type="term" value="C:RNA polymerase I complex"/>
    <property type="evidence" value="ECO:0007669"/>
    <property type="project" value="TreeGrafter"/>
</dbReference>
<evidence type="ECO:0000256" key="6">
    <source>
        <dbReference type="ARBA" id="ARBA00025751"/>
    </source>
</evidence>
<evidence type="ECO:0000256" key="7">
    <source>
        <dbReference type="SAM" id="MobiDB-lite"/>
    </source>
</evidence>
<dbReference type="PANTHER" id="PTHR13946">
    <property type="entry name" value="DNA-DIRECTED RNA POLYMERASE I,II,III"/>
    <property type="match status" value="1"/>
</dbReference>
<comment type="subcellular location">
    <subcellularLocation>
        <location evidence="1">Nucleus</location>
    </subcellularLocation>
</comment>
<feature type="domain" description="DNA-directed RNA polymerase RBP11-like dimerisation" evidence="8">
    <location>
        <begin position="63"/>
        <end position="133"/>
    </location>
</feature>
<protein>
    <recommendedName>
        <fullName evidence="2">DNA-directed RNA polymerases I and III subunit RPAC2</fullName>
    </recommendedName>
</protein>
<evidence type="ECO:0000259" key="8">
    <source>
        <dbReference type="Pfam" id="PF13656"/>
    </source>
</evidence>
<dbReference type="FunFam" id="3.30.1360.10:FF:000006">
    <property type="entry name" value="DNA-directed RNA polymerases I and III subunit RPAC2"/>
    <property type="match status" value="1"/>
</dbReference>
<evidence type="ECO:0000256" key="5">
    <source>
        <dbReference type="ARBA" id="ARBA00023242"/>
    </source>
</evidence>
<dbReference type="GO" id="GO:0046983">
    <property type="term" value="F:protein dimerization activity"/>
    <property type="evidence" value="ECO:0007669"/>
    <property type="project" value="InterPro"/>
</dbReference>
<evidence type="ECO:0000256" key="3">
    <source>
        <dbReference type="ARBA" id="ARBA00022478"/>
    </source>
</evidence>
<dbReference type="GO" id="GO:0006383">
    <property type="term" value="P:transcription by RNA polymerase III"/>
    <property type="evidence" value="ECO:0007669"/>
    <property type="project" value="TreeGrafter"/>
</dbReference>
<dbReference type="InterPro" id="IPR036603">
    <property type="entry name" value="RBP11-like"/>
</dbReference>
<proteinExistence type="inferred from homology"/>
<dbReference type="HAMAP" id="MF_00261">
    <property type="entry name" value="RNApol_arch_Rpo11"/>
    <property type="match status" value="1"/>
</dbReference>
<comment type="caution">
    <text evidence="9">The sequence shown here is derived from an EMBL/GenBank/DDBJ whole genome shotgun (WGS) entry which is preliminary data.</text>
</comment>
<dbReference type="AlphaFoldDB" id="A0A8H7TAS3"/>
<feature type="region of interest" description="Disordered" evidence="7">
    <location>
        <begin position="1"/>
        <end position="43"/>
    </location>
</feature>
<sequence length="150" mass="15995">MAPKKKAAAAAAAPEPAPVEDDVSMGDAPAAAEEGAAQEEDTVSVFDEEQRIRILPGSSDTAASFEFKKEDHTLGNALRYIIMKNPDVEFCGYSIPHPSEALMNIRIQTYEGTTAVDALDKGLQDLMDLCDVVAAKFCVAREQFGGTLSA</sequence>
<evidence type="ECO:0000256" key="2">
    <source>
        <dbReference type="ARBA" id="ARBA00022079"/>
    </source>
</evidence>
<dbReference type="InterPro" id="IPR022905">
    <property type="entry name" value="Rpo11-like"/>
</dbReference>
<dbReference type="Gene3D" id="3.30.1360.10">
    <property type="entry name" value="RNA polymerase, RBP11-like subunit"/>
    <property type="match status" value="1"/>
</dbReference>
<evidence type="ECO:0000256" key="4">
    <source>
        <dbReference type="ARBA" id="ARBA00023163"/>
    </source>
</evidence>
<accession>A0A8H7TAS3</accession>
<dbReference type="PROSITE" id="PS01154">
    <property type="entry name" value="RNA_POL_L_13KD"/>
    <property type="match status" value="1"/>
</dbReference>
<dbReference type="Proteomes" id="UP000664132">
    <property type="component" value="Unassembled WGS sequence"/>
</dbReference>
<dbReference type="InterPro" id="IPR033898">
    <property type="entry name" value="RNAP_AC19"/>
</dbReference>
<dbReference type="SUPFAM" id="SSF55257">
    <property type="entry name" value="RBP11-like subunits of RNA polymerase"/>
    <property type="match status" value="1"/>
</dbReference>
<keyword evidence="10" id="KW-1185">Reference proteome</keyword>
<dbReference type="InterPro" id="IPR008193">
    <property type="entry name" value="RNA_pol_Rpb11_13-16kDa_CS"/>
</dbReference>
<organism evidence="9 10">
    <name type="scientific">Cadophora malorum</name>
    <dbReference type="NCBI Taxonomy" id="108018"/>
    <lineage>
        <taxon>Eukaryota</taxon>
        <taxon>Fungi</taxon>
        <taxon>Dikarya</taxon>
        <taxon>Ascomycota</taxon>
        <taxon>Pezizomycotina</taxon>
        <taxon>Leotiomycetes</taxon>
        <taxon>Helotiales</taxon>
        <taxon>Ploettnerulaceae</taxon>
        <taxon>Cadophora</taxon>
    </lineage>
</organism>
<evidence type="ECO:0000256" key="1">
    <source>
        <dbReference type="ARBA" id="ARBA00004123"/>
    </source>
</evidence>
<evidence type="ECO:0000313" key="10">
    <source>
        <dbReference type="Proteomes" id="UP000664132"/>
    </source>
</evidence>